<dbReference type="Proteomes" id="UP000091857">
    <property type="component" value="Chromosome 8"/>
</dbReference>
<gene>
    <name evidence="1" type="ORF">MANES_08G060602v8</name>
</gene>
<protein>
    <submittedName>
        <fullName evidence="1">Uncharacterized protein</fullName>
    </submittedName>
</protein>
<name>A0ACB7H8E6_MANES</name>
<sequence length="35" mass="3883">MTLSIEIASSLVRPFSLEEIKLAVWDCDRTLSDGS</sequence>
<accession>A0ACB7H8E6</accession>
<evidence type="ECO:0000313" key="2">
    <source>
        <dbReference type="Proteomes" id="UP000091857"/>
    </source>
</evidence>
<dbReference type="EMBL" id="CM004394">
    <property type="protein sequence ID" value="KAG8649007.1"/>
    <property type="molecule type" value="Genomic_DNA"/>
</dbReference>
<organism evidence="1 2">
    <name type="scientific">Manihot esculenta</name>
    <name type="common">Cassava</name>
    <name type="synonym">Jatropha manihot</name>
    <dbReference type="NCBI Taxonomy" id="3983"/>
    <lineage>
        <taxon>Eukaryota</taxon>
        <taxon>Viridiplantae</taxon>
        <taxon>Streptophyta</taxon>
        <taxon>Embryophyta</taxon>
        <taxon>Tracheophyta</taxon>
        <taxon>Spermatophyta</taxon>
        <taxon>Magnoliopsida</taxon>
        <taxon>eudicotyledons</taxon>
        <taxon>Gunneridae</taxon>
        <taxon>Pentapetalae</taxon>
        <taxon>rosids</taxon>
        <taxon>fabids</taxon>
        <taxon>Malpighiales</taxon>
        <taxon>Euphorbiaceae</taxon>
        <taxon>Crotonoideae</taxon>
        <taxon>Manihoteae</taxon>
        <taxon>Manihot</taxon>
    </lineage>
</organism>
<keyword evidence="2" id="KW-1185">Reference proteome</keyword>
<proteinExistence type="predicted"/>
<evidence type="ECO:0000313" key="1">
    <source>
        <dbReference type="EMBL" id="KAG8649007.1"/>
    </source>
</evidence>
<comment type="caution">
    <text evidence="1">The sequence shown here is derived from an EMBL/GenBank/DDBJ whole genome shotgun (WGS) entry which is preliminary data.</text>
</comment>
<reference evidence="2" key="1">
    <citation type="journal article" date="2016" name="Nat. Biotechnol.">
        <title>Sequencing wild and cultivated cassava and related species reveals extensive interspecific hybridization and genetic diversity.</title>
        <authorList>
            <person name="Bredeson J.V."/>
            <person name="Lyons J.B."/>
            <person name="Prochnik S.E."/>
            <person name="Wu G.A."/>
            <person name="Ha C.M."/>
            <person name="Edsinger-Gonzales E."/>
            <person name="Grimwood J."/>
            <person name="Schmutz J."/>
            <person name="Rabbi I.Y."/>
            <person name="Egesi C."/>
            <person name="Nauluvula P."/>
            <person name="Lebot V."/>
            <person name="Ndunguru J."/>
            <person name="Mkamilo G."/>
            <person name="Bart R.S."/>
            <person name="Setter T.L."/>
            <person name="Gleadow R.M."/>
            <person name="Kulakow P."/>
            <person name="Ferguson M.E."/>
            <person name="Rounsley S."/>
            <person name="Rokhsar D.S."/>
        </authorList>
    </citation>
    <scope>NUCLEOTIDE SEQUENCE [LARGE SCALE GENOMIC DNA]</scope>
    <source>
        <strain evidence="2">cv. AM560-2</strain>
    </source>
</reference>